<gene>
    <name evidence="2" type="ORF">Taro_000684</name>
</gene>
<dbReference type="Proteomes" id="UP000652761">
    <property type="component" value="Unassembled WGS sequence"/>
</dbReference>
<evidence type="ECO:0000313" key="3">
    <source>
        <dbReference type="Proteomes" id="UP000652761"/>
    </source>
</evidence>
<reference evidence="2" key="1">
    <citation type="submission" date="2017-07" db="EMBL/GenBank/DDBJ databases">
        <title>Taro Niue Genome Assembly and Annotation.</title>
        <authorList>
            <person name="Atibalentja N."/>
            <person name="Keating K."/>
            <person name="Fields C.J."/>
        </authorList>
    </citation>
    <scope>NUCLEOTIDE SEQUENCE</scope>
    <source>
        <strain evidence="2">Niue_2</strain>
        <tissue evidence="2">Leaf</tissue>
    </source>
</reference>
<feature type="region of interest" description="Disordered" evidence="1">
    <location>
        <begin position="1"/>
        <end position="88"/>
    </location>
</feature>
<feature type="non-terminal residue" evidence="2">
    <location>
        <position position="121"/>
    </location>
</feature>
<feature type="compositionally biased region" description="Polar residues" evidence="1">
    <location>
        <begin position="52"/>
        <end position="62"/>
    </location>
</feature>
<accession>A0A843TDP5</accession>
<keyword evidence="3" id="KW-1185">Reference proteome</keyword>
<feature type="compositionally biased region" description="Polar residues" evidence="1">
    <location>
        <begin position="1"/>
        <end position="10"/>
    </location>
</feature>
<proteinExistence type="predicted"/>
<evidence type="ECO:0000313" key="2">
    <source>
        <dbReference type="EMBL" id="MQL68386.1"/>
    </source>
</evidence>
<evidence type="ECO:0000256" key="1">
    <source>
        <dbReference type="SAM" id="MobiDB-lite"/>
    </source>
</evidence>
<dbReference type="AlphaFoldDB" id="A0A843TDP5"/>
<feature type="compositionally biased region" description="Polar residues" evidence="1">
    <location>
        <begin position="26"/>
        <end position="36"/>
    </location>
</feature>
<protein>
    <submittedName>
        <fullName evidence="2">Uncharacterized protein</fullName>
    </submittedName>
</protein>
<comment type="caution">
    <text evidence="2">The sequence shown here is derived from an EMBL/GenBank/DDBJ whole genome shotgun (WGS) entry which is preliminary data.</text>
</comment>
<name>A0A843TDP5_COLES</name>
<feature type="compositionally biased region" description="Basic and acidic residues" evidence="1">
    <location>
        <begin position="72"/>
        <end position="87"/>
    </location>
</feature>
<organism evidence="2 3">
    <name type="scientific">Colocasia esculenta</name>
    <name type="common">Wild taro</name>
    <name type="synonym">Arum esculentum</name>
    <dbReference type="NCBI Taxonomy" id="4460"/>
    <lineage>
        <taxon>Eukaryota</taxon>
        <taxon>Viridiplantae</taxon>
        <taxon>Streptophyta</taxon>
        <taxon>Embryophyta</taxon>
        <taxon>Tracheophyta</taxon>
        <taxon>Spermatophyta</taxon>
        <taxon>Magnoliopsida</taxon>
        <taxon>Liliopsida</taxon>
        <taxon>Araceae</taxon>
        <taxon>Aroideae</taxon>
        <taxon>Colocasieae</taxon>
        <taxon>Colocasia</taxon>
    </lineage>
</organism>
<sequence>VISQRSTVQQPHVEDRRPSRLHAQESVISQRSTVQQPHVEDRRPSRLHAQETAISQRSTVQQPHALEVTIGRVEDTEHTPPSHEKIGECPFQASNDVYEDNSQEILEENSDHQVAPTTSIG</sequence>
<dbReference type="EMBL" id="NMUH01000013">
    <property type="protein sequence ID" value="MQL68386.1"/>
    <property type="molecule type" value="Genomic_DNA"/>
</dbReference>